<dbReference type="Proteomes" id="UP000887566">
    <property type="component" value="Unplaced"/>
</dbReference>
<dbReference type="CDD" id="cd00637">
    <property type="entry name" value="7tm_classA_rhodopsin-like"/>
    <property type="match status" value="1"/>
</dbReference>
<dbReference type="InterPro" id="IPR000276">
    <property type="entry name" value="GPCR_Rhodpsn"/>
</dbReference>
<name>A0A914W1Y8_9BILA</name>
<evidence type="ECO:0000313" key="8">
    <source>
        <dbReference type="WBParaSite" id="PSAMB.scaffold299size61152.g4512.t1"/>
    </source>
</evidence>
<evidence type="ECO:0000256" key="4">
    <source>
        <dbReference type="ARBA" id="ARBA00023136"/>
    </source>
</evidence>
<evidence type="ECO:0000256" key="5">
    <source>
        <dbReference type="SAM" id="Phobius"/>
    </source>
</evidence>
<dbReference type="PANTHER" id="PTHR23360">
    <property type="entry name" value="G-PROTEIN COUPLED RECEPTORS FAMILY 1 PROFILE DOMAIN-CONTAINING PROTEIN-RELATED"/>
    <property type="match status" value="1"/>
</dbReference>
<dbReference type="SMART" id="SM01381">
    <property type="entry name" value="7TM_GPCR_Srsx"/>
    <property type="match status" value="1"/>
</dbReference>
<dbReference type="WBParaSite" id="PSAMB.scaffold299size61152.g4512.t1">
    <property type="protein sequence ID" value="PSAMB.scaffold299size61152.g4512.t1"/>
    <property type="gene ID" value="PSAMB.scaffold299size61152.g4512"/>
</dbReference>
<organism evidence="7 8">
    <name type="scientific">Plectus sambesii</name>
    <dbReference type="NCBI Taxonomy" id="2011161"/>
    <lineage>
        <taxon>Eukaryota</taxon>
        <taxon>Metazoa</taxon>
        <taxon>Ecdysozoa</taxon>
        <taxon>Nematoda</taxon>
        <taxon>Chromadorea</taxon>
        <taxon>Plectida</taxon>
        <taxon>Plectina</taxon>
        <taxon>Plectoidea</taxon>
        <taxon>Plectidae</taxon>
        <taxon>Plectus</taxon>
    </lineage>
</organism>
<feature type="transmembrane region" description="Helical" evidence="5">
    <location>
        <begin position="161"/>
        <end position="184"/>
    </location>
</feature>
<dbReference type="Pfam" id="PF10320">
    <property type="entry name" value="7TM_GPCR_Srsx"/>
    <property type="match status" value="1"/>
</dbReference>
<dbReference type="InterPro" id="IPR019424">
    <property type="entry name" value="7TM_GPCR_Srsx"/>
</dbReference>
<dbReference type="InterPro" id="IPR017452">
    <property type="entry name" value="GPCR_Rhodpsn_7TM"/>
</dbReference>
<reference evidence="8" key="1">
    <citation type="submission" date="2022-11" db="UniProtKB">
        <authorList>
            <consortium name="WormBaseParasite"/>
        </authorList>
    </citation>
    <scope>IDENTIFICATION</scope>
</reference>
<dbReference type="GO" id="GO:0016020">
    <property type="term" value="C:membrane"/>
    <property type="evidence" value="ECO:0007669"/>
    <property type="project" value="UniProtKB-SubCell"/>
</dbReference>
<feature type="transmembrane region" description="Helical" evidence="5">
    <location>
        <begin position="76"/>
        <end position="97"/>
    </location>
</feature>
<evidence type="ECO:0000256" key="2">
    <source>
        <dbReference type="ARBA" id="ARBA00022692"/>
    </source>
</evidence>
<sequence>MQSTYIPIGIFGIFGNALVLIAYLSYKKMRAIDCAHLIAALSVGNVISGFGALIISASRLQIALFNDFNFSRFNCIFGAVVVFIGLEMSQAITMAIAIDRLKAVSDPFAYLSSNNRLFAGISFLVSILAGLSNIILSVVGVDFSTQPSRCNWSSSVNSVCASIFNIGNALTGPLIAAIYVIVVYKQRDLVSSRVDPSSVRVRIFTTDSGFLLRFYSRPPSDPNPVVGRPSSRAKEEIAALGLDPCPLWFCTDPSVRPSPFPFDLRATSFSLIGRAANSALSIRDEDRNSFELDLAFFIMNGEYSGH</sequence>
<feature type="transmembrane region" description="Helical" evidence="5">
    <location>
        <begin position="6"/>
        <end position="25"/>
    </location>
</feature>
<evidence type="ECO:0000256" key="3">
    <source>
        <dbReference type="ARBA" id="ARBA00022989"/>
    </source>
</evidence>
<dbReference type="AlphaFoldDB" id="A0A914W1Y8"/>
<dbReference type="PROSITE" id="PS50262">
    <property type="entry name" value="G_PROTEIN_RECEP_F1_2"/>
    <property type="match status" value="1"/>
</dbReference>
<keyword evidence="3 5" id="KW-1133">Transmembrane helix</keyword>
<proteinExistence type="predicted"/>
<dbReference type="GO" id="GO:0004930">
    <property type="term" value="F:G protein-coupled receptor activity"/>
    <property type="evidence" value="ECO:0007669"/>
    <property type="project" value="InterPro"/>
</dbReference>
<dbReference type="Gene3D" id="1.20.1070.10">
    <property type="entry name" value="Rhodopsin 7-helix transmembrane proteins"/>
    <property type="match status" value="1"/>
</dbReference>
<keyword evidence="2 5" id="KW-0812">Transmembrane</keyword>
<feature type="domain" description="G-protein coupled receptors family 1 profile" evidence="6">
    <location>
        <begin position="15"/>
        <end position="184"/>
    </location>
</feature>
<accession>A0A914W1Y8</accession>
<protein>
    <submittedName>
        <fullName evidence="8">G-protein coupled receptors family 1 profile domain-containing protein</fullName>
    </submittedName>
</protein>
<dbReference type="InterPro" id="IPR047130">
    <property type="entry name" value="7TM_GPCR_Srsx_nematod"/>
</dbReference>
<comment type="subcellular location">
    <subcellularLocation>
        <location evidence="1">Membrane</location>
    </subcellularLocation>
</comment>
<keyword evidence="4 5" id="KW-0472">Membrane</keyword>
<keyword evidence="7" id="KW-1185">Reference proteome</keyword>
<feature type="transmembrane region" description="Helical" evidence="5">
    <location>
        <begin position="117"/>
        <end position="141"/>
    </location>
</feature>
<dbReference type="SUPFAM" id="SSF81321">
    <property type="entry name" value="Family A G protein-coupled receptor-like"/>
    <property type="match status" value="1"/>
</dbReference>
<evidence type="ECO:0000259" key="6">
    <source>
        <dbReference type="PROSITE" id="PS50262"/>
    </source>
</evidence>
<evidence type="ECO:0000256" key="1">
    <source>
        <dbReference type="ARBA" id="ARBA00004370"/>
    </source>
</evidence>
<evidence type="ECO:0000313" key="7">
    <source>
        <dbReference type="Proteomes" id="UP000887566"/>
    </source>
</evidence>
<feature type="transmembrane region" description="Helical" evidence="5">
    <location>
        <begin position="37"/>
        <end position="56"/>
    </location>
</feature>